<dbReference type="InterPro" id="IPR050570">
    <property type="entry name" value="Cell_wall_metabolism_enzyme"/>
</dbReference>
<name>A0A357VLR0_9THEO</name>
<evidence type="ECO:0000313" key="2">
    <source>
        <dbReference type="EMBL" id="HBT49325.1"/>
    </source>
</evidence>
<dbReference type="InterPro" id="IPR011055">
    <property type="entry name" value="Dup_hybrid_motif"/>
</dbReference>
<evidence type="ECO:0000259" key="1">
    <source>
        <dbReference type="Pfam" id="PF01551"/>
    </source>
</evidence>
<dbReference type="Proteomes" id="UP000264445">
    <property type="component" value="Unassembled WGS sequence"/>
</dbReference>
<dbReference type="PANTHER" id="PTHR21666">
    <property type="entry name" value="PEPTIDASE-RELATED"/>
    <property type="match status" value="1"/>
</dbReference>
<accession>A0A357VLR0</accession>
<dbReference type="EMBL" id="DOLB01000092">
    <property type="protein sequence ID" value="HBT49325.1"/>
    <property type="molecule type" value="Genomic_DNA"/>
</dbReference>
<dbReference type="Pfam" id="PF01551">
    <property type="entry name" value="Peptidase_M23"/>
    <property type="match status" value="1"/>
</dbReference>
<dbReference type="PANTHER" id="PTHR21666:SF270">
    <property type="entry name" value="MUREIN HYDROLASE ACTIVATOR ENVC"/>
    <property type="match status" value="1"/>
</dbReference>
<gene>
    <name evidence="2" type="ORF">DEA61_05800</name>
</gene>
<reference evidence="2 3" key="1">
    <citation type="journal article" date="2018" name="Nat. Biotechnol.">
        <title>A standardized bacterial taxonomy based on genome phylogeny substantially revises the tree of life.</title>
        <authorList>
            <person name="Parks D.H."/>
            <person name="Chuvochina M."/>
            <person name="Waite D.W."/>
            <person name="Rinke C."/>
            <person name="Skarshewski A."/>
            <person name="Chaumeil P.A."/>
            <person name="Hugenholtz P."/>
        </authorList>
    </citation>
    <scope>NUCLEOTIDE SEQUENCE [LARGE SCALE GENOMIC DNA]</scope>
    <source>
        <strain evidence="2">UBA12544</strain>
    </source>
</reference>
<dbReference type="AlphaFoldDB" id="A0A357VLR0"/>
<feature type="domain" description="M23ase beta-sheet core" evidence="1">
    <location>
        <begin position="2"/>
        <end position="88"/>
    </location>
</feature>
<dbReference type="Gene3D" id="2.70.70.10">
    <property type="entry name" value="Glucose Permease (Domain IIA)"/>
    <property type="match status" value="1"/>
</dbReference>
<dbReference type="GO" id="GO:0004222">
    <property type="term" value="F:metalloendopeptidase activity"/>
    <property type="evidence" value="ECO:0007669"/>
    <property type="project" value="TreeGrafter"/>
</dbReference>
<protein>
    <submittedName>
        <fullName evidence="2">Histidine phosphatase family protein</fullName>
    </submittedName>
</protein>
<evidence type="ECO:0000313" key="3">
    <source>
        <dbReference type="Proteomes" id="UP000264445"/>
    </source>
</evidence>
<proteinExistence type="predicted"/>
<dbReference type="InterPro" id="IPR016047">
    <property type="entry name" value="M23ase_b-sheet_dom"/>
</dbReference>
<dbReference type="CDD" id="cd12797">
    <property type="entry name" value="M23_peptidase"/>
    <property type="match status" value="1"/>
</dbReference>
<dbReference type="SUPFAM" id="SSF51261">
    <property type="entry name" value="Duplicated hybrid motif"/>
    <property type="match status" value="1"/>
</dbReference>
<comment type="caution">
    <text evidence="2">The sequence shown here is derived from an EMBL/GenBank/DDBJ whole genome shotgun (WGS) entry which is preliminary data.</text>
</comment>
<feature type="non-terminal residue" evidence="2">
    <location>
        <position position="1"/>
    </location>
</feature>
<dbReference type="RefSeq" id="WP_278429045.1">
    <property type="nucleotide sequence ID" value="NZ_DOLB01000092.1"/>
</dbReference>
<sequence length="103" mass="11211">EVPVGTEVKAALDGVVMLATEKEALGKVVVLRHEGDVRTVYAHLSEIFVKEGQQIRQGEVIGKSGDTGKVTAPHLHFEVWENGKPIDPLTKVVINEAASEERK</sequence>
<organism evidence="2 3">
    <name type="scientific">Caldanaerobacter subterraneus</name>
    <dbReference type="NCBI Taxonomy" id="911092"/>
    <lineage>
        <taxon>Bacteria</taxon>
        <taxon>Bacillati</taxon>
        <taxon>Bacillota</taxon>
        <taxon>Clostridia</taxon>
        <taxon>Thermoanaerobacterales</taxon>
        <taxon>Thermoanaerobacteraceae</taxon>
        <taxon>Caldanaerobacter</taxon>
    </lineage>
</organism>